<proteinExistence type="predicted"/>
<dbReference type="AlphaFoldDB" id="A0A8X6XG20"/>
<accession>A0A8X6XG20</accession>
<comment type="caution">
    <text evidence="1">The sequence shown here is derived from an EMBL/GenBank/DDBJ whole genome shotgun (WGS) entry which is preliminary data.</text>
</comment>
<name>A0A8X6XG20_9ARAC</name>
<keyword evidence="2" id="KW-1185">Reference proteome</keyword>
<evidence type="ECO:0000313" key="1">
    <source>
        <dbReference type="EMBL" id="GFY51116.1"/>
    </source>
</evidence>
<evidence type="ECO:0000313" key="2">
    <source>
        <dbReference type="Proteomes" id="UP000886998"/>
    </source>
</evidence>
<protein>
    <submittedName>
        <fullName evidence="1">Uncharacterized protein</fullName>
    </submittedName>
</protein>
<gene>
    <name evidence="1" type="ORF">TNIN_410401</name>
</gene>
<dbReference type="EMBL" id="BMAV01007906">
    <property type="protein sequence ID" value="GFY51116.1"/>
    <property type="molecule type" value="Genomic_DNA"/>
</dbReference>
<dbReference type="Proteomes" id="UP000886998">
    <property type="component" value="Unassembled WGS sequence"/>
</dbReference>
<organism evidence="1 2">
    <name type="scientific">Trichonephila inaurata madagascariensis</name>
    <dbReference type="NCBI Taxonomy" id="2747483"/>
    <lineage>
        <taxon>Eukaryota</taxon>
        <taxon>Metazoa</taxon>
        <taxon>Ecdysozoa</taxon>
        <taxon>Arthropoda</taxon>
        <taxon>Chelicerata</taxon>
        <taxon>Arachnida</taxon>
        <taxon>Araneae</taxon>
        <taxon>Araneomorphae</taxon>
        <taxon>Entelegynae</taxon>
        <taxon>Araneoidea</taxon>
        <taxon>Nephilidae</taxon>
        <taxon>Trichonephila</taxon>
        <taxon>Trichonephila inaurata</taxon>
    </lineage>
</organism>
<reference evidence="1" key="1">
    <citation type="submission" date="2020-08" db="EMBL/GenBank/DDBJ databases">
        <title>Multicomponent nature underlies the extraordinary mechanical properties of spider dragline silk.</title>
        <authorList>
            <person name="Kono N."/>
            <person name="Nakamura H."/>
            <person name="Mori M."/>
            <person name="Yoshida Y."/>
            <person name="Ohtoshi R."/>
            <person name="Malay A.D."/>
            <person name="Moran D.A.P."/>
            <person name="Tomita M."/>
            <person name="Numata K."/>
            <person name="Arakawa K."/>
        </authorList>
    </citation>
    <scope>NUCLEOTIDE SEQUENCE</scope>
</reference>
<sequence>MESIPLVRLQTHFRREMKIIVHTLHNVFKEIDSQRNAGSFVQEQNDHLSNKQLSIIIEEPKGNAGIIIRGQPKSARGHTRNLSANPSDEFTNNAKTRLLTKAAFYTEGQSPFLLVS</sequence>